<evidence type="ECO:0000313" key="2">
    <source>
        <dbReference type="Proteomes" id="UP000612456"/>
    </source>
</evidence>
<sequence>MNKLTASDSFIKTEGLISLWDFQNKEGDTFIAKGPYPYKLKEMNGAVDVIEAPIAGGKAIDLSDSKWLSIAREECPMLNIYGADARFSVMAWVKRTERSSSGCEFVAGIWNETKKRRQYGLFINLEIWDSSEQACGHVSAVGGPTPGYKYCMTSAIGTTPVAKGEWHFIVFTYNGSESTIYLDGVLDYREGYNPYPYPDGIFDGGKDGADFTVGAVNRSDEIGNFYHGLLGGLAVYNRALSENEIAELYSKSID</sequence>
<dbReference type="SUPFAM" id="SSF49899">
    <property type="entry name" value="Concanavalin A-like lectins/glucanases"/>
    <property type="match status" value="1"/>
</dbReference>
<accession>A0A916ZFU3</accession>
<dbReference type="RefSeq" id="WP_188998460.1">
    <property type="nucleotide sequence ID" value="NZ_BMHP01000007.1"/>
</dbReference>
<keyword evidence="2" id="KW-1185">Reference proteome</keyword>
<comment type="caution">
    <text evidence="1">The sequence shown here is derived from an EMBL/GenBank/DDBJ whole genome shotgun (WGS) entry which is preliminary data.</text>
</comment>
<organism evidence="1 2">
    <name type="scientific">Paenibacillus nasutitermitis</name>
    <dbReference type="NCBI Taxonomy" id="1652958"/>
    <lineage>
        <taxon>Bacteria</taxon>
        <taxon>Bacillati</taxon>
        <taxon>Bacillota</taxon>
        <taxon>Bacilli</taxon>
        <taxon>Bacillales</taxon>
        <taxon>Paenibacillaceae</taxon>
        <taxon>Paenibacillus</taxon>
    </lineage>
</organism>
<proteinExistence type="predicted"/>
<reference evidence="1" key="1">
    <citation type="journal article" date="2014" name="Int. J. Syst. Evol. Microbiol.">
        <title>Complete genome sequence of Corynebacterium casei LMG S-19264T (=DSM 44701T), isolated from a smear-ripened cheese.</title>
        <authorList>
            <consortium name="US DOE Joint Genome Institute (JGI-PGF)"/>
            <person name="Walter F."/>
            <person name="Albersmeier A."/>
            <person name="Kalinowski J."/>
            <person name="Ruckert C."/>
        </authorList>
    </citation>
    <scope>NUCLEOTIDE SEQUENCE</scope>
    <source>
        <strain evidence="1">CGMCC 1.15178</strain>
    </source>
</reference>
<gene>
    <name evidence="1" type="ORF">GCM10010911_62080</name>
</gene>
<dbReference type="EMBL" id="BMHP01000007">
    <property type="protein sequence ID" value="GGD95001.1"/>
    <property type="molecule type" value="Genomic_DNA"/>
</dbReference>
<dbReference type="Proteomes" id="UP000612456">
    <property type="component" value="Unassembled WGS sequence"/>
</dbReference>
<reference evidence="1" key="2">
    <citation type="submission" date="2020-09" db="EMBL/GenBank/DDBJ databases">
        <authorList>
            <person name="Sun Q."/>
            <person name="Zhou Y."/>
        </authorList>
    </citation>
    <scope>NUCLEOTIDE SEQUENCE</scope>
    <source>
        <strain evidence="1">CGMCC 1.15178</strain>
    </source>
</reference>
<evidence type="ECO:0000313" key="1">
    <source>
        <dbReference type="EMBL" id="GGD95001.1"/>
    </source>
</evidence>
<dbReference type="AlphaFoldDB" id="A0A916ZFU3"/>
<protein>
    <recommendedName>
        <fullName evidence="3">LamG domain-containing protein</fullName>
    </recommendedName>
</protein>
<name>A0A916ZFU3_9BACL</name>
<dbReference type="InterPro" id="IPR013320">
    <property type="entry name" value="ConA-like_dom_sf"/>
</dbReference>
<dbReference type="Pfam" id="PF13385">
    <property type="entry name" value="Laminin_G_3"/>
    <property type="match status" value="1"/>
</dbReference>
<evidence type="ECO:0008006" key="3">
    <source>
        <dbReference type="Google" id="ProtNLM"/>
    </source>
</evidence>
<dbReference type="Gene3D" id="2.60.120.200">
    <property type="match status" value="1"/>
</dbReference>